<dbReference type="HOGENOM" id="CLU_3043935_0_0_0"/>
<keyword evidence="2" id="KW-1185">Reference proteome</keyword>
<organism evidence="2">
    <name type="scientific">Granulicella tundricola (strain ATCC BAA-1859 / DSM 23138 / MP5ACTX9)</name>
    <dbReference type="NCBI Taxonomy" id="1198114"/>
    <lineage>
        <taxon>Bacteria</taxon>
        <taxon>Pseudomonadati</taxon>
        <taxon>Acidobacteriota</taxon>
        <taxon>Terriglobia</taxon>
        <taxon>Terriglobales</taxon>
        <taxon>Acidobacteriaceae</taxon>
        <taxon>Granulicella</taxon>
    </lineage>
</organism>
<evidence type="ECO:0000313" key="2">
    <source>
        <dbReference type="Proteomes" id="UP000000343"/>
    </source>
</evidence>
<sequence>MIGVNLPSIRRFRTICKIALAAVAGMHPIEQFIPFQKDCVVAHDLFDAAIIFVS</sequence>
<protein>
    <submittedName>
        <fullName evidence="1">Uncharacterized protein</fullName>
    </submittedName>
</protein>
<proteinExistence type="predicted"/>
<name>E8WVL6_GRATM</name>
<reference evidence="2" key="1">
    <citation type="submission" date="2011-01" db="EMBL/GenBank/DDBJ databases">
        <title>Complete sequence of chromosome of Acidobacterium sp. MP5ACTX9.</title>
        <authorList>
            <consortium name="US DOE Joint Genome Institute"/>
            <person name="Lucas S."/>
            <person name="Copeland A."/>
            <person name="Lapidus A."/>
            <person name="Cheng J.-F."/>
            <person name="Goodwin L."/>
            <person name="Pitluck S."/>
            <person name="Teshima H."/>
            <person name="Detter J.C."/>
            <person name="Han C."/>
            <person name="Tapia R."/>
            <person name="Land M."/>
            <person name="Hauser L."/>
            <person name="Kyrpides N."/>
            <person name="Ivanova N."/>
            <person name="Ovchinnikova G."/>
            <person name="Pagani I."/>
            <person name="Rawat S.R."/>
            <person name="Mannisto M."/>
            <person name="Haggblom M.M."/>
            <person name="Woyke T."/>
        </authorList>
    </citation>
    <scope>NUCLEOTIDE SEQUENCE [LARGE SCALE GENOMIC DNA]</scope>
    <source>
        <strain evidence="2">MP5ACTX9</strain>
    </source>
</reference>
<dbReference type="EMBL" id="CP002480">
    <property type="protein sequence ID" value="ADW69545.1"/>
    <property type="molecule type" value="Genomic_DNA"/>
</dbReference>
<dbReference type="AlphaFoldDB" id="E8WVL6"/>
<dbReference type="Proteomes" id="UP000000343">
    <property type="component" value="Chromosome"/>
</dbReference>
<accession>E8WVL6</accession>
<dbReference type="KEGG" id="acm:AciX9_2513"/>
<gene>
    <name evidence="1" type="ordered locus">AciX9_2513</name>
</gene>
<evidence type="ECO:0000313" key="1">
    <source>
        <dbReference type="EMBL" id="ADW69545.1"/>
    </source>
</evidence>
<dbReference type="PaxDb" id="1198114-AciX9_2513"/>